<dbReference type="EC" id="2.7.11.13" evidence="6"/>
<feature type="domain" description="REM-1" evidence="27">
    <location>
        <begin position="185"/>
        <end position="264"/>
    </location>
</feature>
<feature type="coiled-coil region" evidence="22">
    <location>
        <begin position="42"/>
        <end position="106"/>
    </location>
</feature>
<reference evidence="28" key="1">
    <citation type="submission" date="2025-08" db="UniProtKB">
        <authorList>
            <consortium name="Ensembl"/>
        </authorList>
    </citation>
    <scope>IDENTIFICATION</scope>
</reference>
<dbReference type="SUPFAM" id="SSF56112">
    <property type="entry name" value="Protein kinase-like (PK-like)"/>
    <property type="match status" value="1"/>
</dbReference>
<keyword evidence="15" id="KW-0805">Transcription regulation</keyword>
<dbReference type="Pfam" id="PF02185">
    <property type="entry name" value="HR1"/>
    <property type="match status" value="3"/>
</dbReference>
<keyword evidence="9" id="KW-0597">Phosphoprotein</keyword>
<dbReference type="SMART" id="SM00133">
    <property type="entry name" value="S_TK_X"/>
    <property type="match status" value="1"/>
</dbReference>
<evidence type="ECO:0000256" key="8">
    <source>
        <dbReference type="ARBA" id="ARBA00022527"/>
    </source>
</evidence>
<dbReference type="Pfam" id="PF00433">
    <property type="entry name" value="Pkinase_C"/>
    <property type="match status" value="1"/>
</dbReference>
<dbReference type="SMART" id="SM00239">
    <property type="entry name" value="C2"/>
    <property type="match status" value="1"/>
</dbReference>
<dbReference type="InterPro" id="IPR036274">
    <property type="entry name" value="HR1_rpt_sf"/>
</dbReference>
<evidence type="ECO:0000256" key="19">
    <source>
        <dbReference type="ARBA" id="ARBA00023242"/>
    </source>
</evidence>
<evidence type="ECO:0000256" key="21">
    <source>
        <dbReference type="PROSITE-ProRule" id="PRU10141"/>
    </source>
</evidence>
<evidence type="ECO:0000256" key="6">
    <source>
        <dbReference type="ARBA" id="ARBA00012429"/>
    </source>
</evidence>
<dbReference type="InterPro" id="IPR000961">
    <property type="entry name" value="AGC-kinase_C"/>
</dbReference>
<dbReference type="GO" id="GO:0004697">
    <property type="term" value="F:diacylglycerol-dependent serine/threonine kinase activity"/>
    <property type="evidence" value="ECO:0007669"/>
    <property type="project" value="UniProtKB-EC"/>
</dbReference>
<keyword evidence="16 20" id="KW-0175">Coiled coil</keyword>
<keyword evidence="24" id="KW-0732">Signal</keyword>
<evidence type="ECO:0000256" key="12">
    <source>
        <dbReference type="ARBA" id="ARBA00022741"/>
    </source>
</evidence>
<keyword evidence="8" id="KW-0723">Serine/threonine-protein kinase</keyword>
<dbReference type="Pfam" id="PF00069">
    <property type="entry name" value="Pkinase"/>
    <property type="match status" value="1"/>
</dbReference>
<evidence type="ECO:0000259" key="25">
    <source>
        <dbReference type="PROSITE" id="PS50011"/>
    </source>
</evidence>
<feature type="signal peptide" evidence="24">
    <location>
        <begin position="1"/>
        <end position="20"/>
    </location>
</feature>
<feature type="domain" description="AGC-kinase C-terminal" evidence="26">
    <location>
        <begin position="855"/>
        <end position="921"/>
    </location>
</feature>
<dbReference type="FunFam" id="3.30.200.20:FF:000058">
    <property type="entry name" value="Putative serine/threonine-protein kinase N2"/>
    <property type="match status" value="1"/>
</dbReference>
<dbReference type="InterPro" id="IPR037313">
    <property type="entry name" value="PKN_HR1_1"/>
</dbReference>
<feature type="compositionally biased region" description="Polar residues" evidence="23">
    <location>
        <begin position="575"/>
        <end position="585"/>
    </location>
</feature>
<protein>
    <recommendedName>
        <fullName evidence="6">protein kinase C</fullName>
        <ecNumber evidence="6">2.7.11.13</ecNumber>
    </recommendedName>
</protein>
<dbReference type="InterPro" id="IPR035892">
    <property type="entry name" value="C2_domain_sf"/>
</dbReference>
<keyword evidence="11" id="KW-0677">Repeat</keyword>
<dbReference type="PANTHER" id="PTHR24351">
    <property type="entry name" value="RIBOSOMAL PROTEIN S6 KINASE"/>
    <property type="match status" value="1"/>
</dbReference>
<keyword evidence="14 21" id="KW-0067">ATP-binding</keyword>
<dbReference type="GO" id="GO:0031267">
    <property type="term" value="F:small GTPase binding"/>
    <property type="evidence" value="ECO:0007669"/>
    <property type="project" value="InterPro"/>
</dbReference>
<dbReference type="CDD" id="cd11637">
    <property type="entry name" value="HR1_PKN3_3"/>
    <property type="match status" value="1"/>
</dbReference>
<dbReference type="PROSITE" id="PS51285">
    <property type="entry name" value="AGC_KINASE_CTER"/>
    <property type="match status" value="1"/>
</dbReference>
<dbReference type="Gene3D" id="1.10.510.10">
    <property type="entry name" value="Transferase(Phosphotransferase) domain 1"/>
    <property type="match status" value="1"/>
</dbReference>
<keyword evidence="10" id="KW-0808">Transferase</keyword>
<evidence type="ECO:0000256" key="1">
    <source>
        <dbReference type="ARBA" id="ARBA00004123"/>
    </source>
</evidence>
<keyword evidence="7" id="KW-0963">Cytoplasm</keyword>
<keyword evidence="19" id="KW-0539">Nucleus</keyword>
<evidence type="ECO:0000256" key="7">
    <source>
        <dbReference type="ARBA" id="ARBA00022490"/>
    </source>
</evidence>
<feature type="region of interest" description="Disordered" evidence="23">
    <location>
        <begin position="514"/>
        <end position="585"/>
    </location>
</feature>
<evidence type="ECO:0000259" key="26">
    <source>
        <dbReference type="PROSITE" id="PS51285"/>
    </source>
</evidence>
<evidence type="ECO:0000313" key="29">
    <source>
        <dbReference type="Proteomes" id="UP000694621"/>
    </source>
</evidence>
<dbReference type="SMART" id="SM00220">
    <property type="entry name" value="S_TKc"/>
    <property type="match status" value="1"/>
</dbReference>
<keyword evidence="18" id="KW-0804">Transcription</keyword>
<feature type="compositionally biased region" description="Polar residues" evidence="23">
    <location>
        <begin position="535"/>
        <end position="545"/>
    </location>
</feature>
<dbReference type="CDD" id="cd11622">
    <property type="entry name" value="HR1_PKN_1"/>
    <property type="match status" value="1"/>
</dbReference>
<feature type="domain" description="Protein kinase" evidence="25">
    <location>
        <begin position="600"/>
        <end position="854"/>
    </location>
</feature>
<dbReference type="FunFam" id="1.10.287.160:FF:000002">
    <property type="entry name" value="Putative serine/threonine-protein kinase N2"/>
    <property type="match status" value="1"/>
</dbReference>
<dbReference type="GO" id="GO:0005737">
    <property type="term" value="C:cytoplasm"/>
    <property type="evidence" value="ECO:0007669"/>
    <property type="project" value="UniProtKB-SubCell"/>
</dbReference>
<accession>A0A8B9LTL7</accession>
<feature type="binding site" evidence="21">
    <location>
        <position position="629"/>
    </location>
    <ligand>
        <name>ATP</name>
        <dbReference type="ChEBI" id="CHEBI:30616"/>
    </ligand>
</feature>
<dbReference type="FunFam" id="1.10.510.10:FF:000210">
    <property type="entry name" value="Non-specific serine/threonine protein kinase"/>
    <property type="match status" value="1"/>
</dbReference>
<dbReference type="SUPFAM" id="SSF49562">
    <property type="entry name" value="C2 domain (Calcium/lipid-binding domain, CaLB)"/>
    <property type="match status" value="1"/>
</dbReference>
<dbReference type="InterPro" id="IPR000719">
    <property type="entry name" value="Prot_kinase_dom"/>
</dbReference>
<dbReference type="GO" id="GO:0030496">
    <property type="term" value="C:midbody"/>
    <property type="evidence" value="ECO:0007669"/>
    <property type="project" value="UniProtKB-SubCell"/>
</dbReference>
<evidence type="ECO:0000256" key="2">
    <source>
        <dbReference type="ARBA" id="ARBA00004214"/>
    </source>
</evidence>
<feature type="region of interest" description="Disordered" evidence="23">
    <location>
        <begin position="262"/>
        <end position="303"/>
    </location>
</feature>
<evidence type="ECO:0000313" key="28">
    <source>
        <dbReference type="Ensembl" id="ENSAMXP00005056397.1"/>
    </source>
</evidence>
<dbReference type="FunFam" id="1.10.287.160:FF:000001">
    <property type="entry name" value="Putative serine/threonine-protein kinase N2"/>
    <property type="match status" value="1"/>
</dbReference>
<evidence type="ECO:0000259" key="27">
    <source>
        <dbReference type="PROSITE" id="PS51860"/>
    </source>
</evidence>
<dbReference type="GO" id="GO:0005634">
    <property type="term" value="C:nucleus"/>
    <property type="evidence" value="ECO:0007669"/>
    <property type="project" value="UniProtKB-SubCell"/>
</dbReference>
<dbReference type="InterPro" id="IPR011072">
    <property type="entry name" value="HR1_rho-bd"/>
</dbReference>
<organism evidence="28 29">
    <name type="scientific">Astyanax mexicanus</name>
    <name type="common">Blind cave fish</name>
    <name type="synonym">Astyanax fasciatus mexicanus</name>
    <dbReference type="NCBI Taxonomy" id="7994"/>
    <lineage>
        <taxon>Eukaryota</taxon>
        <taxon>Metazoa</taxon>
        <taxon>Chordata</taxon>
        <taxon>Craniata</taxon>
        <taxon>Vertebrata</taxon>
        <taxon>Euteleostomi</taxon>
        <taxon>Actinopterygii</taxon>
        <taxon>Neopterygii</taxon>
        <taxon>Teleostei</taxon>
        <taxon>Ostariophysi</taxon>
        <taxon>Characiformes</taxon>
        <taxon>Characoidei</taxon>
        <taxon>Acestrorhamphidae</taxon>
        <taxon>Acestrorhamphinae</taxon>
        <taxon>Astyanax</taxon>
    </lineage>
</organism>
<evidence type="ECO:0000256" key="24">
    <source>
        <dbReference type="SAM" id="SignalP"/>
    </source>
</evidence>
<evidence type="ECO:0000256" key="23">
    <source>
        <dbReference type="SAM" id="MobiDB-lite"/>
    </source>
</evidence>
<keyword evidence="13" id="KW-0418">Kinase</keyword>
<keyword evidence="17" id="KW-0472">Membrane</keyword>
<dbReference type="PROSITE" id="PS50011">
    <property type="entry name" value="PROTEIN_KINASE_DOM"/>
    <property type="match status" value="1"/>
</dbReference>
<evidence type="ECO:0000256" key="4">
    <source>
        <dbReference type="ARBA" id="ARBA00004496"/>
    </source>
</evidence>
<comment type="subcellular location">
    <subcellularLocation>
        <location evidence="5">Cleavage furrow</location>
    </subcellularLocation>
    <subcellularLocation>
        <location evidence="4">Cytoplasm</location>
    </subcellularLocation>
    <subcellularLocation>
        <location evidence="3">Membrane</location>
    </subcellularLocation>
    <subcellularLocation>
        <location evidence="2">Midbody</location>
    </subcellularLocation>
    <subcellularLocation>
        <location evidence="1">Nucleus</location>
    </subcellularLocation>
</comment>
<dbReference type="AlphaFoldDB" id="A0A8B9LTL7"/>
<dbReference type="Gene3D" id="1.10.287.160">
    <property type="entry name" value="HR1 repeat"/>
    <property type="match status" value="3"/>
</dbReference>
<dbReference type="PROSITE" id="PS51860">
    <property type="entry name" value="REM_1"/>
    <property type="match status" value="2"/>
</dbReference>
<evidence type="ECO:0000256" key="10">
    <source>
        <dbReference type="ARBA" id="ARBA00022679"/>
    </source>
</evidence>
<dbReference type="GO" id="GO:0032154">
    <property type="term" value="C:cleavage furrow"/>
    <property type="evidence" value="ECO:0007669"/>
    <property type="project" value="UniProtKB-SubCell"/>
</dbReference>
<dbReference type="InterPro" id="IPR017441">
    <property type="entry name" value="Protein_kinase_ATP_BS"/>
</dbReference>
<evidence type="ECO:0000256" key="17">
    <source>
        <dbReference type="ARBA" id="ARBA00023136"/>
    </source>
</evidence>
<dbReference type="CDD" id="cd05589">
    <property type="entry name" value="STKc_PKN"/>
    <property type="match status" value="1"/>
</dbReference>
<evidence type="ECO:0000256" key="20">
    <source>
        <dbReference type="PROSITE-ProRule" id="PRU01207"/>
    </source>
</evidence>
<dbReference type="SMART" id="SM00742">
    <property type="entry name" value="Hr1"/>
    <property type="match status" value="3"/>
</dbReference>
<feature type="region of interest" description="Disordered" evidence="23">
    <location>
        <begin position="331"/>
        <end position="370"/>
    </location>
</feature>
<sequence length="921" mass="103703">LYPTSVFGFALLHLFLQSGSMRILAEGDLLDPEFQQRLEDARALLRQEIQRELKIKEAAERLRRAVTNRKSAADVEGQLRASSRKLEQLHWELQELNARAMAMEKETSTDTTTSPDPCHWEDSTSPLANRIRTLRKQLTMELKVKQGAENIMQTYASRSDRKMLSTAQQMLQDSRTKIELVFMLIGRSSETISPLELRMEELRHHLRIEAAVAEGAKNVVKQLGGRRVQDRRALAEAQASLQESSQKLDLLRLSLEQRLGELPQDHPKRAAIKEELTVGTSPSVGLQKERHHSSSSASSSSFFKPASLTGRLEVRLMGCQDLLESVPGRCRVSCTSSTPGSPSEAKSLRMRSGLSTRSTNGKTAKSDELSSDAVLKVDNRMVGRTHWRPMGKEAWDQSFIIELERSRELEIGVYWRDWRALCAVKFLRLEDFLDNQRHGMCLYLEPQGTLFTEVRFINPVIERHPKLQRQKRIFPKEKGKNFLRAAQMNMNFATWGRLMMSVLPPCSSTITAMSPPLAASDLPSPPLPTGPDLTSPPSAEKTASSTPPPSGNSAVVKLNFSEERPPKPPRLYLTKTPSSESPVSMVNPQHTANGLQMEDFKCISVLGRGHFGKVLLAEHKSTGKMYAIKALKKGDVVTRDEVDSLMCEKRIFETINASHHPFLVNLHGCFQTCDHVCFVMEYSPGGDLMTHIHNSIFTERQTRYITHTCTSVQLHAFNRDLKLDNLLMDADGFVRIADFGLCKEGMGYGDRTSTFCGTPEFLAPEVLTDSTYTRAVDWWGLGVLIYEMLVGESPFPGDDEEEVFDSIVNDEVRYPRFLSPESVSIIQKLLQKNPEKRLGAGEQDANEVKKHRFFQGIDWEALLAKRVKPPFLPTIKTSGDVSNFDEEFTRLNPVLTPPQTPFFLGAEQQGIFADFDFSLLH</sequence>
<name>A0A8B9LTL7_ASTMX</name>
<dbReference type="InterPro" id="IPR011009">
    <property type="entry name" value="Kinase-like_dom_sf"/>
</dbReference>
<dbReference type="GO" id="GO:0005524">
    <property type="term" value="F:ATP binding"/>
    <property type="evidence" value="ECO:0007669"/>
    <property type="project" value="UniProtKB-UniRule"/>
</dbReference>
<feature type="compositionally biased region" description="Basic and acidic residues" evidence="23">
    <location>
        <begin position="263"/>
        <end position="276"/>
    </location>
</feature>
<evidence type="ECO:0000256" key="15">
    <source>
        <dbReference type="ARBA" id="ARBA00023015"/>
    </source>
</evidence>
<dbReference type="Proteomes" id="UP000694621">
    <property type="component" value="Unplaced"/>
</dbReference>
<evidence type="ECO:0000256" key="18">
    <source>
        <dbReference type="ARBA" id="ARBA00023163"/>
    </source>
</evidence>
<evidence type="ECO:0000256" key="16">
    <source>
        <dbReference type="ARBA" id="ARBA00023054"/>
    </source>
</evidence>
<evidence type="ECO:0000256" key="11">
    <source>
        <dbReference type="ARBA" id="ARBA00022737"/>
    </source>
</evidence>
<evidence type="ECO:0000256" key="9">
    <source>
        <dbReference type="ARBA" id="ARBA00022553"/>
    </source>
</evidence>
<dbReference type="InterPro" id="IPR017892">
    <property type="entry name" value="Pkinase_C"/>
</dbReference>
<keyword evidence="12 21" id="KW-0547">Nucleotide-binding</keyword>
<evidence type="ECO:0000256" key="3">
    <source>
        <dbReference type="ARBA" id="ARBA00004370"/>
    </source>
</evidence>
<evidence type="ECO:0000256" key="14">
    <source>
        <dbReference type="ARBA" id="ARBA00022840"/>
    </source>
</evidence>
<dbReference type="GO" id="GO:0007165">
    <property type="term" value="P:signal transduction"/>
    <property type="evidence" value="ECO:0007669"/>
    <property type="project" value="InterPro"/>
</dbReference>
<dbReference type="Gene3D" id="3.30.200.20">
    <property type="entry name" value="Phosphorylase Kinase, domain 1"/>
    <property type="match status" value="1"/>
</dbReference>
<dbReference type="InterPro" id="IPR000008">
    <property type="entry name" value="C2_dom"/>
</dbReference>
<feature type="chain" id="PRO_5034403664" description="protein kinase C" evidence="24">
    <location>
        <begin position="21"/>
        <end position="921"/>
    </location>
</feature>
<proteinExistence type="predicted"/>
<feature type="domain" description="REM-1" evidence="27">
    <location>
        <begin position="28"/>
        <end position="102"/>
    </location>
</feature>
<evidence type="ECO:0000256" key="5">
    <source>
        <dbReference type="ARBA" id="ARBA00004626"/>
    </source>
</evidence>
<dbReference type="Ensembl" id="ENSAMXT00005060941.1">
    <property type="protein sequence ID" value="ENSAMXP00005056397.1"/>
    <property type="gene ID" value="ENSAMXG00005024504.1"/>
</dbReference>
<feature type="compositionally biased region" description="Polar residues" evidence="23">
    <location>
        <begin position="353"/>
        <end position="363"/>
    </location>
</feature>
<evidence type="ECO:0000256" key="22">
    <source>
        <dbReference type="SAM" id="Coils"/>
    </source>
</evidence>
<dbReference type="PROSITE" id="PS00107">
    <property type="entry name" value="PROTEIN_KINASE_ATP"/>
    <property type="match status" value="1"/>
</dbReference>
<dbReference type="SUPFAM" id="SSF46585">
    <property type="entry name" value="HR1 repeat"/>
    <property type="match status" value="3"/>
</dbReference>
<evidence type="ECO:0000256" key="13">
    <source>
        <dbReference type="ARBA" id="ARBA00022777"/>
    </source>
</evidence>